<dbReference type="EMBL" id="JNVU01000039">
    <property type="protein sequence ID" value="KEI43279.1"/>
    <property type="molecule type" value="Genomic_DNA"/>
</dbReference>
<name>A0A073B6K2_9PSEU</name>
<dbReference type="STRING" id="28042.GU90_15985"/>
<proteinExistence type="predicted"/>
<gene>
    <name evidence="2" type="ORF">GU90_15985</name>
</gene>
<keyword evidence="1" id="KW-1133">Transmembrane helix</keyword>
<reference evidence="2 3" key="1">
    <citation type="submission" date="2014-06" db="EMBL/GenBank/DDBJ databases">
        <title>Saccharopolyspora rectivirgula DSM-43113 Genome sequencing.</title>
        <authorList>
            <person name="Barrera C."/>
            <person name="Millon L."/>
            <person name="Rognon B."/>
            <person name="Zaugg C."/>
            <person name="Monod M."/>
        </authorList>
    </citation>
    <scope>NUCLEOTIDE SEQUENCE [LARGE SCALE GENOMIC DNA]</scope>
    <source>
        <strain evidence="2 3">DSM 43113</strain>
    </source>
</reference>
<keyword evidence="1" id="KW-0472">Membrane</keyword>
<evidence type="ECO:0000313" key="3">
    <source>
        <dbReference type="Proteomes" id="UP000031419"/>
    </source>
</evidence>
<dbReference type="AlphaFoldDB" id="A0A073B6K2"/>
<feature type="transmembrane region" description="Helical" evidence="1">
    <location>
        <begin position="27"/>
        <end position="48"/>
    </location>
</feature>
<dbReference type="eggNOG" id="ENOG503330Y">
    <property type="taxonomic scope" value="Bacteria"/>
</dbReference>
<dbReference type="OrthoDB" id="3699727at2"/>
<feature type="transmembrane region" description="Helical" evidence="1">
    <location>
        <begin position="60"/>
        <end position="79"/>
    </location>
</feature>
<accession>A0A073B6K2</accession>
<organism evidence="2 3">
    <name type="scientific">Saccharopolyspora rectivirgula</name>
    <dbReference type="NCBI Taxonomy" id="28042"/>
    <lineage>
        <taxon>Bacteria</taxon>
        <taxon>Bacillati</taxon>
        <taxon>Actinomycetota</taxon>
        <taxon>Actinomycetes</taxon>
        <taxon>Pseudonocardiales</taxon>
        <taxon>Pseudonocardiaceae</taxon>
        <taxon>Saccharopolyspora</taxon>
    </lineage>
</organism>
<keyword evidence="3" id="KW-1185">Reference proteome</keyword>
<protein>
    <submittedName>
        <fullName evidence="2">Uncharacterized protein</fullName>
    </submittedName>
</protein>
<sequence length="118" mass="12442">MDRIVLGLLVLDAFLLAIIELMFLPSYIGTVQFPVTAAIAAVTTPLLVAEAARISPRRRVAAAPLVVWFATVFVFGVLGPGGDMVLLPTDWRTLLLIGGGALPSAAMMGIVLGKQAKR</sequence>
<dbReference type="Proteomes" id="UP000031419">
    <property type="component" value="Unassembled WGS sequence"/>
</dbReference>
<evidence type="ECO:0000313" key="2">
    <source>
        <dbReference type="EMBL" id="KEI43279.1"/>
    </source>
</evidence>
<keyword evidence="1" id="KW-0812">Transmembrane</keyword>
<evidence type="ECO:0000256" key="1">
    <source>
        <dbReference type="SAM" id="Phobius"/>
    </source>
</evidence>
<feature type="transmembrane region" description="Helical" evidence="1">
    <location>
        <begin position="91"/>
        <end position="112"/>
    </location>
</feature>
<comment type="caution">
    <text evidence="2">The sequence shown here is derived from an EMBL/GenBank/DDBJ whole genome shotgun (WGS) entry which is preliminary data.</text>
</comment>